<dbReference type="EMBL" id="CADEAL010004223">
    <property type="protein sequence ID" value="CAB1454698.1"/>
    <property type="molecule type" value="Genomic_DNA"/>
</dbReference>
<evidence type="ECO:0000313" key="3">
    <source>
        <dbReference type="Proteomes" id="UP001153269"/>
    </source>
</evidence>
<sequence>LSHKPFIITGRGRRRSSGQRFPSVIYSRANERMTNAQCQRRNEPVAPHAALAPGTLGGPGASRGVLTLKTVTLNSEQQTRALGISQPMLPPEGEIFRISGSQRIQSTETSSGCEKDDIVCKGSKVKPLWDNHLGHDLTNAKAKLCACLRHKGSRSLCGGVTIFHLLLAAYPAGRSHIGDGQTDKRHRRHGGNEPIEKDPPGLFRDSQLIVNSPAHRLTTVLHSHLSYCFQHTAAFREKALNALGELPVDQLKLRAVICIPVLNRSVSARRVRPQSDVLVLIRRIPRVHGVGSRNPD</sequence>
<feature type="non-terminal residue" evidence="2">
    <location>
        <position position="296"/>
    </location>
</feature>
<feature type="region of interest" description="Disordered" evidence="1">
    <location>
        <begin position="177"/>
        <end position="198"/>
    </location>
</feature>
<comment type="caution">
    <text evidence="2">The sequence shown here is derived from an EMBL/GenBank/DDBJ whole genome shotgun (WGS) entry which is preliminary data.</text>
</comment>
<keyword evidence="3" id="KW-1185">Reference proteome</keyword>
<proteinExistence type="predicted"/>
<accession>A0A9N7VPC5</accession>
<name>A0A9N7VPC5_PLEPL</name>
<reference evidence="2" key="1">
    <citation type="submission" date="2020-03" db="EMBL/GenBank/DDBJ databases">
        <authorList>
            <person name="Weist P."/>
        </authorList>
    </citation>
    <scope>NUCLEOTIDE SEQUENCE</scope>
</reference>
<evidence type="ECO:0000313" key="2">
    <source>
        <dbReference type="EMBL" id="CAB1454698.1"/>
    </source>
</evidence>
<protein>
    <submittedName>
        <fullName evidence="2">Uncharacterized protein</fullName>
    </submittedName>
</protein>
<dbReference type="AlphaFoldDB" id="A0A9N7VPC5"/>
<evidence type="ECO:0000256" key="1">
    <source>
        <dbReference type="SAM" id="MobiDB-lite"/>
    </source>
</evidence>
<organism evidence="2 3">
    <name type="scientific">Pleuronectes platessa</name>
    <name type="common">European plaice</name>
    <dbReference type="NCBI Taxonomy" id="8262"/>
    <lineage>
        <taxon>Eukaryota</taxon>
        <taxon>Metazoa</taxon>
        <taxon>Chordata</taxon>
        <taxon>Craniata</taxon>
        <taxon>Vertebrata</taxon>
        <taxon>Euteleostomi</taxon>
        <taxon>Actinopterygii</taxon>
        <taxon>Neopterygii</taxon>
        <taxon>Teleostei</taxon>
        <taxon>Neoteleostei</taxon>
        <taxon>Acanthomorphata</taxon>
        <taxon>Carangaria</taxon>
        <taxon>Pleuronectiformes</taxon>
        <taxon>Pleuronectoidei</taxon>
        <taxon>Pleuronectidae</taxon>
        <taxon>Pleuronectes</taxon>
    </lineage>
</organism>
<gene>
    <name evidence="2" type="ORF">PLEPLA_LOCUS42465</name>
</gene>
<dbReference type="Proteomes" id="UP001153269">
    <property type="component" value="Unassembled WGS sequence"/>
</dbReference>